<dbReference type="Proteomes" id="UP000609531">
    <property type="component" value="Unassembled WGS sequence"/>
</dbReference>
<evidence type="ECO:0000313" key="2">
    <source>
        <dbReference type="EMBL" id="MBJ3774980.1"/>
    </source>
</evidence>
<keyword evidence="3" id="KW-1185">Reference proteome</keyword>
<sequence length="143" mass="15123">MLVGGLVATVAFDLFGQWLTPTLGFARLAPVPLATQTLQVLLGLTESAVLGGTIVHWATGILFYPIGYVFIALPIARAIIPGIHWLVVAVVYGVVLWVFALYVMAHLVAGNPPFLGFTGITYVALVGHVVYAVVLGAVLAARR</sequence>
<keyword evidence="1" id="KW-1133">Transmembrane helix</keyword>
<protein>
    <submittedName>
        <fullName evidence="2">Uncharacterized protein</fullName>
    </submittedName>
</protein>
<evidence type="ECO:0000256" key="1">
    <source>
        <dbReference type="SAM" id="Phobius"/>
    </source>
</evidence>
<reference evidence="2" key="1">
    <citation type="submission" date="2020-12" db="EMBL/GenBank/DDBJ databases">
        <title>Bacterial taxonomy.</title>
        <authorList>
            <person name="Pan X."/>
        </authorList>
    </citation>
    <scope>NUCLEOTIDE SEQUENCE</scope>
    <source>
        <strain evidence="2">B2012</strain>
    </source>
</reference>
<proteinExistence type="predicted"/>
<gene>
    <name evidence="2" type="ORF">JCR33_04730</name>
</gene>
<evidence type="ECO:0000313" key="3">
    <source>
        <dbReference type="Proteomes" id="UP000609531"/>
    </source>
</evidence>
<organism evidence="2 3">
    <name type="scientific">Acuticoccus mangrovi</name>
    <dbReference type="NCBI Taxonomy" id="2796142"/>
    <lineage>
        <taxon>Bacteria</taxon>
        <taxon>Pseudomonadati</taxon>
        <taxon>Pseudomonadota</taxon>
        <taxon>Alphaproteobacteria</taxon>
        <taxon>Hyphomicrobiales</taxon>
        <taxon>Amorphaceae</taxon>
        <taxon>Acuticoccus</taxon>
    </lineage>
</organism>
<dbReference type="EMBL" id="JAEKJA010000003">
    <property type="protein sequence ID" value="MBJ3774980.1"/>
    <property type="molecule type" value="Genomic_DNA"/>
</dbReference>
<feature type="transmembrane region" description="Helical" evidence="1">
    <location>
        <begin position="54"/>
        <end position="73"/>
    </location>
</feature>
<comment type="caution">
    <text evidence="2">The sequence shown here is derived from an EMBL/GenBank/DDBJ whole genome shotgun (WGS) entry which is preliminary data.</text>
</comment>
<keyword evidence="1" id="KW-0472">Membrane</keyword>
<accession>A0A934ILS6</accession>
<name>A0A934ILS6_9HYPH</name>
<feature type="transmembrane region" description="Helical" evidence="1">
    <location>
        <begin position="85"/>
        <end position="108"/>
    </location>
</feature>
<dbReference type="AlphaFoldDB" id="A0A934ILS6"/>
<feature type="transmembrane region" description="Helical" evidence="1">
    <location>
        <begin position="120"/>
        <end position="141"/>
    </location>
</feature>
<keyword evidence="1" id="KW-0812">Transmembrane</keyword>